<feature type="domain" description="MurNAc-LAA" evidence="5">
    <location>
        <begin position="302"/>
        <end position="457"/>
    </location>
</feature>
<dbReference type="PANTHER" id="PTHR30404:SF0">
    <property type="entry name" value="N-ACETYLMURAMOYL-L-ALANINE AMIDASE AMIC"/>
    <property type="match status" value="1"/>
</dbReference>
<dbReference type="PANTHER" id="PTHR30404">
    <property type="entry name" value="N-ACETYLMURAMOYL-L-ALANINE AMIDASE"/>
    <property type="match status" value="1"/>
</dbReference>
<dbReference type="InterPro" id="IPR050695">
    <property type="entry name" value="N-acetylmuramoyl_amidase_3"/>
</dbReference>
<keyword evidence="7" id="KW-1185">Reference proteome</keyword>
<dbReference type="Proteomes" id="UP000309561">
    <property type="component" value="Unassembled WGS sequence"/>
</dbReference>
<dbReference type="OrthoDB" id="9806267at2"/>
<evidence type="ECO:0000256" key="2">
    <source>
        <dbReference type="ARBA" id="ARBA00011901"/>
    </source>
</evidence>
<evidence type="ECO:0000256" key="4">
    <source>
        <dbReference type="SAM" id="SignalP"/>
    </source>
</evidence>
<proteinExistence type="predicted"/>
<comment type="caution">
    <text evidence="6">The sequence shown here is derived from an EMBL/GenBank/DDBJ whole genome shotgun (WGS) entry which is preliminary data.</text>
</comment>
<evidence type="ECO:0000256" key="1">
    <source>
        <dbReference type="ARBA" id="ARBA00001561"/>
    </source>
</evidence>
<dbReference type="EMBL" id="SZPX01000002">
    <property type="protein sequence ID" value="TKI70223.1"/>
    <property type="molecule type" value="Genomic_DNA"/>
</dbReference>
<gene>
    <name evidence="6" type="ORF">FCU45_02745</name>
</gene>
<dbReference type="GO" id="GO:0008745">
    <property type="term" value="F:N-acetylmuramoyl-L-alanine amidase activity"/>
    <property type="evidence" value="ECO:0007669"/>
    <property type="project" value="UniProtKB-EC"/>
</dbReference>
<evidence type="ECO:0000259" key="5">
    <source>
        <dbReference type="SMART" id="SM00646"/>
    </source>
</evidence>
<evidence type="ECO:0000313" key="7">
    <source>
        <dbReference type="Proteomes" id="UP000309561"/>
    </source>
</evidence>
<evidence type="ECO:0000313" key="6">
    <source>
        <dbReference type="EMBL" id="TKI70223.1"/>
    </source>
</evidence>
<dbReference type="RefSeq" id="WP_137012055.1">
    <property type="nucleotide sequence ID" value="NZ_SZPX01000002.1"/>
</dbReference>
<keyword evidence="4" id="KW-0732">Signal</keyword>
<evidence type="ECO:0000256" key="3">
    <source>
        <dbReference type="ARBA" id="ARBA00022801"/>
    </source>
</evidence>
<organism evidence="6 7">
    <name type="scientific">Sulfurimonas crateris</name>
    <dbReference type="NCBI Taxonomy" id="2574727"/>
    <lineage>
        <taxon>Bacteria</taxon>
        <taxon>Pseudomonadati</taxon>
        <taxon>Campylobacterota</taxon>
        <taxon>Epsilonproteobacteria</taxon>
        <taxon>Campylobacterales</taxon>
        <taxon>Sulfurimonadaceae</taxon>
        <taxon>Sulfurimonas</taxon>
    </lineage>
</organism>
<protein>
    <recommendedName>
        <fullName evidence="2">N-acetylmuramoyl-L-alanine amidase</fullName>
        <ecNumber evidence="2">3.5.1.28</ecNumber>
    </recommendedName>
</protein>
<dbReference type="Gene3D" id="2.60.40.3500">
    <property type="match status" value="1"/>
</dbReference>
<dbReference type="GO" id="GO:0009253">
    <property type="term" value="P:peptidoglycan catabolic process"/>
    <property type="evidence" value="ECO:0007669"/>
    <property type="project" value="InterPro"/>
</dbReference>
<dbReference type="CDD" id="cd02696">
    <property type="entry name" value="MurNAc-LAA"/>
    <property type="match status" value="1"/>
</dbReference>
<dbReference type="Pfam" id="PF01520">
    <property type="entry name" value="Amidase_3"/>
    <property type="match status" value="1"/>
</dbReference>
<comment type="catalytic activity">
    <reaction evidence="1">
        <text>Hydrolyzes the link between N-acetylmuramoyl residues and L-amino acid residues in certain cell-wall glycopeptides.</text>
        <dbReference type="EC" id="3.5.1.28"/>
    </reaction>
</comment>
<feature type="signal peptide" evidence="4">
    <location>
        <begin position="1"/>
        <end position="19"/>
    </location>
</feature>
<keyword evidence="3" id="KW-0378">Hydrolase</keyword>
<name>A0A4V5TME1_9BACT</name>
<reference evidence="6 7" key="1">
    <citation type="submission" date="2019-04" db="EMBL/GenBank/DDBJ databases">
        <title>Sulfurimonas crateris sp. nov. a facultative anaerobic sulfur-oxidizing chemolithautotrophic bacterium isolated from a terrestrial mud vulcano.</title>
        <authorList>
            <person name="Ratnikova N.M."/>
            <person name="Slobodkin A.I."/>
            <person name="Merkel A.Y."/>
            <person name="Novikov A."/>
            <person name="Bonch-Osmolovskaya E.A."/>
            <person name="Slobodkina G.B."/>
        </authorList>
    </citation>
    <scope>NUCLEOTIDE SEQUENCE [LARGE SCALE GENOMIC DNA]</scope>
    <source>
        <strain evidence="6 7">SN118</strain>
    </source>
</reference>
<accession>A0A4V5TME1</accession>
<sequence length="463" mass="52442">MFKLFLLSFLFLISLEASTKSSELLKRAQSYMKSNSTSDTFRAYDDYKTLYLRSMVDNDSSLKFEALKGIVKSGERLSIDVSKYSQELKTLSQKSSYNKPEPKEMKKSKHIEDVHVDPLHRLKSVEWREDTLLLEFNKELTSSQIEHFTLHDTIKGRYRYVFDIKTAMLTDSQNIKSNDIDRIKIAQFDPQTLRLVIDHNAKIEVAHSIDSKTLEVKLKTKTSKVVPALESVVPIKRDRGKVIVIDPGHGGKDPGAVGYRKYREKIVVFDVAKELEKILESRGYKVYMTRTADKFVKLSDRTKFANKKGANIFVSIHANAIDGKHANKVHGVECYFLSPSRSERAKSVAAQENSADLSDMNIYGKDSYLNFLNHHNTVASNKLAIDLQRGMLGALAKRYSGVKDGGVREGPFWVLVGAQMPSVLVEVGFITHPTEARRLVDKNYLKTMALGLADGIERYFANN</sequence>
<feature type="chain" id="PRO_5020533045" description="N-acetylmuramoyl-L-alanine amidase" evidence="4">
    <location>
        <begin position="20"/>
        <end position="463"/>
    </location>
</feature>
<dbReference type="Gene3D" id="3.40.630.40">
    <property type="entry name" value="Zn-dependent exopeptidases"/>
    <property type="match status" value="1"/>
</dbReference>
<dbReference type="InterPro" id="IPR002508">
    <property type="entry name" value="MurNAc-LAA_cat"/>
</dbReference>
<dbReference type="AlphaFoldDB" id="A0A4V5TME1"/>
<dbReference type="SUPFAM" id="SSF53187">
    <property type="entry name" value="Zn-dependent exopeptidases"/>
    <property type="match status" value="1"/>
</dbReference>
<dbReference type="FunFam" id="3.40.630.40:FF:000005">
    <property type="entry name" value="N-acetylmuramoyl-L-alanine amidase (AmiA)"/>
    <property type="match status" value="1"/>
</dbReference>
<dbReference type="GO" id="GO:0030288">
    <property type="term" value="C:outer membrane-bounded periplasmic space"/>
    <property type="evidence" value="ECO:0007669"/>
    <property type="project" value="TreeGrafter"/>
</dbReference>
<dbReference type="EC" id="3.5.1.28" evidence="2"/>
<dbReference type="SMART" id="SM00646">
    <property type="entry name" value="Ami_3"/>
    <property type="match status" value="1"/>
</dbReference>